<dbReference type="RefSeq" id="XP_014239896.1">
    <property type="nucleotide sequence ID" value="XM_014384410.2"/>
</dbReference>
<evidence type="ECO:0000256" key="5">
    <source>
        <dbReference type="SAM" id="MobiDB-lite"/>
    </source>
</evidence>
<proteinExistence type="predicted"/>
<evidence type="ECO:0000256" key="3">
    <source>
        <dbReference type="ARBA" id="ARBA00023157"/>
    </source>
</evidence>
<dbReference type="InterPro" id="IPR003645">
    <property type="entry name" value="Fol_N"/>
</dbReference>
<keyword evidence="3" id="KW-1015">Disulfide bond</keyword>
<dbReference type="GO" id="GO:0005509">
    <property type="term" value="F:calcium ion binding"/>
    <property type="evidence" value="ECO:0007669"/>
    <property type="project" value="TreeGrafter"/>
</dbReference>
<dbReference type="OMA" id="DYKAYVH"/>
<dbReference type="KEGG" id="clec:106661170"/>
<feature type="domain" description="Kazal-like" evidence="7">
    <location>
        <begin position="178"/>
        <end position="229"/>
    </location>
</feature>
<keyword evidence="4" id="KW-0325">Glycoprotein</keyword>
<protein>
    <recommendedName>
        <fullName evidence="7">Kazal-like domain-containing protein</fullName>
    </recommendedName>
</protein>
<dbReference type="PROSITE" id="PS51465">
    <property type="entry name" value="KAZAL_2"/>
    <property type="match status" value="3"/>
</dbReference>
<dbReference type="SUPFAM" id="SSF100895">
    <property type="entry name" value="Kazal-type serine protease inhibitors"/>
    <property type="match status" value="3"/>
</dbReference>
<feature type="compositionally biased region" description="Polar residues" evidence="5">
    <location>
        <begin position="346"/>
        <end position="371"/>
    </location>
</feature>
<feature type="chain" id="PRO_5035144064" description="Kazal-like domain-containing protein" evidence="6">
    <location>
        <begin position="19"/>
        <end position="371"/>
    </location>
</feature>
<dbReference type="InterPro" id="IPR002350">
    <property type="entry name" value="Kazal_dom"/>
</dbReference>
<dbReference type="SUPFAM" id="SSF57581">
    <property type="entry name" value="TB module/8-cys domain"/>
    <property type="match status" value="1"/>
</dbReference>
<evidence type="ECO:0000259" key="7">
    <source>
        <dbReference type="PROSITE" id="PS51465"/>
    </source>
</evidence>
<keyword evidence="9" id="KW-1185">Reference proteome</keyword>
<dbReference type="GO" id="GO:0005518">
    <property type="term" value="F:collagen binding"/>
    <property type="evidence" value="ECO:0007669"/>
    <property type="project" value="TreeGrafter"/>
</dbReference>
<dbReference type="InterPro" id="IPR036773">
    <property type="entry name" value="TB_dom_sf"/>
</dbReference>
<feature type="signal peptide" evidence="6">
    <location>
        <begin position="1"/>
        <end position="18"/>
    </location>
</feature>
<feature type="domain" description="Kazal-like" evidence="7">
    <location>
        <begin position="102"/>
        <end position="154"/>
    </location>
</feature>
<dbReference type="SMART" id="SM00274">
    <property type="entry name" value="FOLN"/>
    <property type="match status" value="3"/>
</dbReference>
<dbReference type="GO" id="GO:0050840">
    <property type="term" value="F:extracellular matrix binding"/>
    <property type="evidence" value="ECO:0007669"/>
    <property type="project" value="TreeGrafter"/>
</dbReference>
<organism evidence="8 9">
    <name type="scientific">Cimex lectularius</name>
    <name type="common">Bed bug</name>
    <name type="synonym">Acanthia lectularia</name>
    <dbReference type="NCBI Taxonomy" id="79782"/>
    <lineage>
        <taxon>Eukaryota</taxon>
        <taxon>Metazoa</taxon>
        <taxon>Ecdysozoa</taxon>
        <taxon>Arthropoda</taxon>
        <taxon>Hexapoda</taxon>
        <taxon>Insecta</taxon>
        <taxon>Pterygota</taxon>
        <taxon>Neoptera</taxon>
        <taxon>Paraneoptera</taxon>
        <taxon>Hemiptera</taxon>
        <taxon>Heteroptera</taxon>
        <taxon>Panheteroptera</taxon>
        <taxon>Cimicomorpha</taxon>
        <taxon>Cimicidae</taxon>
        <taxon>Cimex</taxon>
    </lineage>
</organism>
<evidence type="ECO:0000256" key="4">
    <source>
        <dbReference type="ARBA" id="ARBA00023180"/>
    </source>
</evidence>
<dbReference type="FunFam" id="3.30.60.30:FF:000024">
    <property type="entry name" value="Transmembrane agrin"/>
    <property type="match status" value="1"/>
</dbReference>
<name>A0A8I6R9P3_CIMLE</name>
<feature type="region of interest" description="Disordered" evidence="5">
    <location>
        <begin position="326"/>
        <end position="371"/>
    </location>
</feature>
<accession>A0A8I6R9P3</accession>
<dbReference type="CDD" id="cd00104">
    <property type="entry name" value="KAZAL_FS"/>
    <property type="match status" value="3"/>
</dbReference>
<evidence type="ECO:0000256" key="2">
    <source>
        <dbReference type="ARBA" id="ARBA00022737"/>
    </source>
</evidence>
<dbReference type="InterPro" id="IPR036058">
    <property type="entry name" value="Kazal_dom_sf"/>
</dbReference>
<sequence>MDVFRLFVLFLVVNSAQAGSCWYGTGKKGRCTELIQDNMDHDTCCAYVNAAFSSQQLDSGALFFWKVLGGGVPCSPCKETCEGVECGEGKRCVLRNGTPKCVCSPDCRGLSKILKGPVCGTDGRKYKSACRLRKRACRTKKSNLSVAYAGPCQRSCDKINCPNGKYCLLDQNLTPHCVKCSRHCADNEGGDKQVCGTDGVTYRSPCYLKEAACKKGKAIPIAYRGQCFKGASCRNIQCKERQVCLTDPMNGEPRCVTCSYKCPNVKSQRETGGTICGTNNRTYISWCHMLKDSCSTGFLIETKFPGSCQIGEKSGWNYQHHNKVKNKKKTGFSSKEAHSSKESKTVELSSSNQMDDLKQNANSMKTDNLQI</sequence>
<dbReference type="EnsemblMetazoa" id="XM_014384410.2">
    <property type="protein sequence ID" value="XP_014239896.1"/>
    <property type="gene ID" value="LOC106661170"/>
</dbReference>
<evidence type="ECO:0000256" key="1">
    <source>
        <dbReference type="ARBA" id="ARBA00022729"/>
    </source>
</evidence>
<dbReference type="CTD" id="2768836"/>
<dbReference type="GeneID" id="106661170"/>
<evidence type="ECO:0000256" key="6">
    <source>
        <dbReference type="SAM" id="SignalP"/>
    </source>
</evidence>
<dbReference type="Proteomes" id="UP000494040">
    <property type="component" value="Unassembled WGS sequence"/>
</dbReference>
<dbReference type="PANTHER" id="PTHR13866">
    <property type="entry name" value="SPARC OSTEONECTIN"/>
    <property type="match status" value="1"/>
</dbReference>
<dbReference type="Gene3D" id="3.90.290.10">
    <property type="entry name" value="TGF-beta binding (TB) domain"/>
    <property type="match status" value="1"/>
</dbReference>
<dbReference type="Pfam" id="PF07648">
    <property type="entry name" value="Kazal_2"/>
    <property type="match status" value="3"/>
</dbReference>
<dbReference type="Gene3D" id="3.30.60.30">
    <property type="match status" value="3"/>
</dbReference>
<dbReference type="GO" id="GO:0005615">
    <property type="term" value="C:extracellular space"/>
    <property type="evidence" value="ECO:0007669"/>
    <property type="project" value="TreeGrafter"/>
</dbReference>
<evidence type="ECO:0000313" key="9">
    <source>
        <dbReference type="Proteomes" id="UP000494040"/>
    </source>
</evidence>
<feature type="domain" description="Kazal-like" evidence="7">
    <location>
        <begin position="256"/>
        <end position="310"/>
    </location>
</feature>
<dbReference type="Pfam" id="PF21333">
    <property type="entry name" value="FST_N"/>
    <property type="match status" value="1"/>
</dbReference>
<dbReference type="AlphaFoldDB" id="A0A8I6R9P3"/>
<dbReference type="PANTHER" id="PTHR13866:SF29">
    <property type="entry name" value="FOLLISTATIN"/>
    <property type="match status" value="1"/>
</dbReference>
<dbReference type="OrthoDB" id="192611at2759"/>
<keyword evidence="1 6" id="KW-0732">Signal</keyword>
<dbReference type="SMART" id="SM00280">
    <property type="entry name" value="KAZAL"/>
    <property type="match status" value="3"/>
</dbReference>
<evidence type="ECO:0000313" key="8">
    <source>
        <dbReference type="EnsemblMetazoa" id="XP_014239896.1"/>
    </source>
</evidence>
<feature type="compositionally biased region" description="Basic and acidic residues" evidence="5">
    <location>
        <begin position="335"/>
        <end position="345"/>
    </location>
</feature>
<keyword evidence="2" id="KW-0677">Repeat</keyword>
<reference evidence="8" key="1">
    <citation type="submission" date="2022-01" db="UniProtKB">
        <authorList>
            <consortium name="EnsemblMetazoa"/>
        </authorList>
    </citation>
    <scope>IDENTIFICATION</scope>
</reference>